<dbReference type="Gene3D" id="3.30.530.20">
    <property type="match status" value="1"/>
</dbReference>
<evidence type="ECO:0000313" key="1">
    <source>
        <dbReference type="EMBL" id="OMJ68880.1"/>
    </source>
</evidence>
<protein>
    <recommendedName>
        <fullName evidence="3">START domain-containing protein</fullName>
    </recommendedName>
</protein>
<dbReference type="PANTHER" id="PTHR19308">
    <property type="entry name" value="PHOSPHATIDYLCHOLINE TRANSFER PROTEIN"/>
    <property type="match status" value="1"/>
</dbReference>
<dbReference type="EMBL" id="MPUH01001268">
    <property type="protein sequence ID" value="OMJ68880.1"/>
    <property type="molecule type" value="Genomic_DNA"/>
</dbReference>
<dbReference type="InterPro" id="IPR051213">
    <property type="entry name" value="START_lipid_transfer"/>
</dbReference>
<dbReference type="SUPFAM" id="SSF55961">
    <property type="entry name" value="Bet v1-like"/>
    <property type="match status" value="1"/>
</dbReference>
<dbReference type="AlphaFoldDB" id="A0A1R2AWV8"/>
<name>A0A1R2AWV8_9CILI</name>
<dbReference type="InterPro" id="IPR023393">
    <property type="entry name" value="START-like_dom_sf"/>
</dbReference>
<sequence>MKRRRRRNSDLTFREYFIPPVMKGLNKAEMNYAHGVDLLKHLSCVVLMAKNLIFKEQGKEITHHILRDGIIKPLHDLPVLYVESRPETEYERRLMSLVLFMKSYGEKFSHKVYMKIFERIIDEFRPAVFIELYHPNLKDPIDALIEFMKTEFCHINLLYGTVDMKKMIEEDISEERISDKLRRLYIPILGLLTMTGTNEPEVIKEIKMILGDWKVDKILKENSCDKDKVPMGISPELIPDLMKFVPTNKFFMDDLPLKYDMPKRADKIEQLMAKRRPTPLEKSQELFVRRCASVDRLSPKIHRRAIKDKIMFFMTNPVNPDPEHKTLSDNEFTEDEELDSRKTSLFNYIEVPKKEPELTEYQKLGLMNPFLTLNMAEIEPSILSEKGPLPSLSHPNAGDFMALVALEGMQVLPREWINLLQNGELTVMCRSLSQKGLVMIKAFSTMHRPPEQVLNVLLHSDIVKPDESIFPCFTVLEVRPYFDVVHFQVNTVKGMTPREWVGRRCHVKDFPCEKGFTMLLNNMEADNILVATDAVKGKVISGGIVARPIGKKGTSISLVFKAELGGLIPVKILHEMIVTTIKMFIDDLRKYCDIASEYDSEAEAEKEAEEVDPEFIQ</sequence>
<dbReference type="Proteomes" id="UP000187209">
    <property type="component" value="Unassembled WGS sequence"/>
</dbReference>
<accession>A0A1R2AWV8</accession>
<dbReference type="PANTHER" id="PTHR19308:SF14">
    <property type="entry name" value="START DOMAIN-CONTAINING PROTEIN"/>
    <property type="match status" value="1"/>
</dbReference>
<proteinExistence type="predicted"/>
<keyword evidence="2" id="KW-1185">Reference proteome</keyword>
<comment type="caution">
    <text evidence="1">The sequence shown here is derived from an EMBL/GenBank/DDBJ whole genome shotgun (WGS) entry which is preliminary data.</text>
</comment>
<reference evidence="1 2" key="1">
    <citation type="submission" date="2016-11" db="EMBL/GenBank/DDBJ databases">
        <title>The macronuclear genome of Stentor coeruleus: a giant cell with tiny introns.</title>
        <authorList>
            <person name="Slabodnick M."/>
            <person name="Ruby J.G."/>
            <person name="Reiff S.B."/>
            <person name="Swart E.C."/>
            <person name="Gosai S."/>
            <person name="Prabakaran S."/>
            <person name="Witkowska E."/>
            <person name="Larue G.E."/>
            <person name="Fisher S."/>
            <person name="Freeman R.M."/>
            <person name="Gunawardena J."/>
            <person name="Chu W."/>
            <person name="Stover N.A."/>
            <person name="Gregory B.D."/>
            <person name="Nowacki M."/>
            <person name="Derisi J."/>
            <person name="Roy S.W."/>
            <person name="Marshall W.F."/>
            <person name="Sood P."/>
        </authorList>
    </citation>
    <scope>NUCLEOTIDE SEQUENCE [LARGE SCALE GENOMIC DNA]</scope>
    <source>
        <strain evidence="1">WM001</strain>
    </source>
</reference>
<evidence type="ECO:0000313" key="2">
    <source>
        <dbReference type="Proteomes" id="UP000187209"/>
    </source>
</evidence>
<evidence type="ECO:0008006" key="3">
    <source>
        <dbReference type="Google" id="ProtNLM"/>
    </source>
</evidence>
<gene>
    <name evidence="1" type="ORF">SteCoe_33534</name>
</gene>
<dbReference type="OrthoDB" id="323648at2759"/>
<organism evidence="1 2">
    <name type="scientific">Stentor coeruleus</name>
    <dbReference type="NCBI Taxonomy" id="5963"/>
    <lineage>
        <taxon>Eukaryota</taxon>
        <taxon>Sar</taxon>
        <taxon>Alveolata</taxon>
        <taxon>Ciliophora</taxon>
        <taxon>Postciliodesmatophora</taxon>
        <taxon>Heterotrichea</taxon>
        <taxon>Heterotrichida</taxon>
        <taxon>Stentoridae</taxon>
        <taxon>Stentor</taxon>
    </lineage>
</organism>